<gene>
    <name evidence="2" type="ORF">BSTOLATCC_MIC254</name>
</gene>
<accession>A0AAU9I9N6</accession>
<feature type="compositionally biased region" description="Polar residues" evidence="1">
    <location>
        <begin position="384"/>
        <end position="394"/>
    </location>
</feature>
<dbReference type="Gene3D" id="1.25.40.10">
    <property type="entry name" value="Tetratricopeptide repeat domain"/>
    <property type="match status" value="1"/>
</dbReference>
<feature type="region of interest" description="Disordered" evidence="1">
    <location>
        <begin position="372"/>
        <end position="482"/>
    </location>
</feature>
<comment type="caution">
    <text evidence="2">The sequence shown here is derived from an EMBL/GenBank/DDBJ whole genome shotgun (WGS) entry which is preliminary data.</text>
</comment>
<dbReference type="Proteomes" id="UP001162131">
    <property type="component" value="Unassembled WGS sequence"/>
</dbReference>
<evidence type="ECO:0000313" key="3">
    <source>
        <dbReference type="Proteomes" id="UP001162131"/>
    </source>
</evidence>
<reference evidence="2" key="1">
    <citation type="submission" date="2021-09" db="EMBL/GenBank/DDBJ databases">
        <authorList>
            <consortium name="AG Swart"/>
            <person name="Singh M."/>
            <person name="Singh A."/>
            <person name="Seah K."/>
            <person name="Emmerich C."/>
        </authorList>
    </citation>
    <scope>NUCLEOTIDE SEQUENCE</scope>
    <source>
        <strain evidence="2">ATCC30299</strain>
    </source>
</reference>
<evidence type="ECO:0000313" key="2">
    <source>
        <dbReference type="EMBL" id="CAG9310042.1"/>
    </source>
</evidence>
<dbReference type="AlphaFoldDB" id="A0AAU9I9N6"/>
<evidence type="ECO:0000256" key="1">
    <source>
        <dbReference type="SAM" id="MobiDB-lite"/>
    </source>
</evidence>
<sequence length="482" mass="55783">MESESETVISENEIPRFLHEYLSLALQFIVKGEFQSALEALSHSQELLDAVISQNAYIDSDFIIATFHNTALCYQRLGELQECASALYACITTSQRLIAQKYQPSPSPLSIDERIIKLQYISKLHLQLCAVFSQLGQHEDALQHAKEGLSKIQENVNLNLKVCQDHLERHEKLTHLSALRKRVQNQQQYKLFESPHYKSYHKTVTKAIPILKFLDEDANCNNKKMKISLKQDDEEFEWINEYNIGDIMAIEPLGIEELKGLVNVSPSLSKDMLLEKICLMIAANFCVATEIRFLIENGANEYYLLESKVWLQKSLKFGENLLPEECPLLAYIRMFFHKYYKDEVRKPVDKSAKFSNDNFLFAKAMLRSKTPQPVVNHSVRKTYKQNVFKNSTNLNKKEKLSNSAHKPKHKRNKKSNSYLEDDLQSSNRNVSKEEKKPLEVSYPVPYHQLHEKLEKIQSQESEPSSSEDYPVHFANKSKNTKF</sequence>
<feature type="compositionally biased region" description="Basic residues" evidence="1">
    <location>
        <begin position="405"/>
        <end position="414"/>
    </location>
</feature>
<proteinExistence type="predicted"/>
<keyword evidence="3" id="KW-1185">Reference proteome</keyword>
<feature type="compositionally biased region" description="Basic and acidic residues" evidence="1">
    <location>
        <begin position="448"/>
        <end position="457"/>
    </location>
</feature>
<dbReference type="InterPro" id="IPR011990">
    <property type="entry name" value="TPR-like_helical_dom_sf"/>
</dbReference>
<feature type="compositionally biased region" description="Low complexity" evidence="1">
    <location>
        <begin position="458"/>
        <end position="467"/>
    </location>
</feature>
<dbReference type="EMBL" id="CAJZBQ010000001">
    <property type="protein sequence ID" value="CAG9310042.1"/>
    <property type="molecule type" value="Genomic_DNA"/>
</dbReference>
<organism evidence="2 3">
    <name type="scientific">Blepharisma stoltei</name>
    <dbReference type="NCBI Taxonomy" id="1481888"/>
    <lineage>
        <taxon>Eukaryota</taxon>
        <taxon>Sar</taxon>
        <taxon>Alveolata</taxon>
        <taxon>Ciliophora</taxon>
        <taxon>Postciliodesmatophora</taxon>
        <taxon>Heterotrichea</taxon>
        <taxon>Heterotrichida</taxon>
        <taxon>Blepharismidae</taxon>
        <taxon>Blepharisma</taxon>
    </lineage>
</organism>
<name>A0AAU9I9N6_9CILI</name>
<protein>
    <submittedName>
        <fullName evidence="2">Uncharacterized protein</fullName>
    </submittedName>
</protein>
<dbReference type="SUPFAM" id="SSF48452">
    <property type="entry name" value="TPR-like"/>
    <property type="match status" value="1"/>
</dbReference>